<dbReference type="CDD" id="cd05233">
    <property type="entry name" value="SDR_c"/>
    <property type="match status" value="1"/>
</dbReference>
<dbReference type="SUPFAM" id="SSF51735">
    <property type="entry name" value="NAD(P)-binding Rossmann-fold domains"/>
    <property type="match status" value="1"/>
</dbReference>
<dbReference type="STRING" id="208439.AJAP_05520"/>
<keyword evidence="4" id="KW-1185">Reference proteome</keyword>
<sequence length="250" mass="26057">MLLEGRNAIIYGAAGGIGSAVARGFAREGATVHLTGRTLKKLDALADEIREAGGKAETAEFDALEEAAVDEHAASVVSTAGSVDISMNVITHNDVQGTPLVEMSLEDLESPVRTAVRTNFLTARAAARHMIEQRSGVILMFGGDGDPLPGYHLGGLQVAFSAMEALRRGLACELGPQGIRVVTLRTGGIPETIPAEAGLEDAVRDMVDATMLKRTASLEDVARVAAFAASDHARSMTATALNISCGTMVD</sequence>
<dbReference type="RefSeq" id="WP_038508748.1">
    <property type="nucleotide sequence ID" value="NZ_CP008953.1"/>
</dbReference>
<dbReference type="Proteomes" id="UP000028492">
    <property type="component" value="Chromosome"/>
</dbReference>
<evidence type="ECO:0000313" key="3">
    <source>
        <dbReference type="EMBL" id="AIG74024.1"/>
    </source>
</evidence>
<evidence type="ECO:0000256" key="1">
    <source>
        <dbReference type="ARBA" id="ARBA00006484"/>
    </source>
</evidence>
<dbReference type="HOGENOM" id="CLU_010194_1_2_11"/>
<protein>
    <submittedName>
        <fullName evidence="3">3-oxoacyl-ACP reductase</fullName>
    </submittedName>
</protein>
<organism evidence="3 4">
    <name type="scientific">Amycolatopsis japonica</name>
    <dbReference type="NCBI Taxonomy" id="208439"/>
    <lineage>
        <taxon>Bacteria</taxon>
        <taxon>Bacillati</taxon>
        <taxon>Actinomycetota</taxon>
        <taxon>Actinomycetes</taxon>
        <taxon>Pseudonocardiales</taxon>
        <taxon>Pseudonocardiaceae</taxon>
        <taxon>Amycolatopsis</taxon>
        <taxon>Amycolatopsis japonica group</taxon>
    </lineage>
</organism>
<dbReference type="PANTHER" id="PTHR43669">
    <property type="entry name" value="5-KETO-D-GLUCONATE 5-REDUCTASE"/>
    <property type="match status" value="1"/>
</dbReference>
<accession>A0A075UN72</accession>
<dbReference type="InterPro" id="IPR036291">
    <property type="entry name" value="NAD(P)-bd_dom_sf"/>
</dbReference>
<comment type="similarity">
    <text evidence="1">Belongs to the short-chain dehydrogenases/reductases (SDR) family.</text>
</comment>
<dbReference type="GO" id="GO:0016491">
    <property type="term" value="F:oxidoreductase activity"/>
    <property type="evidence" value="ECO:0007669"/>
    <property type="project" value="UniProtKB-KW"/>
</dbReference>
<proteinExistence type="inferred from homology"/>
<keyword evidence="2" id="KW-0560">Oxidoreductase</keyword>
<reference evidence="3 4" key="1">
    <citation type="journal article" date="2014" name="J. Biotechnol.">
        <title>Complete genome sequence of the actinobacterium Amycolatopsis japonica MG417-CF17(T) (=DSM 44213T) producing (S,S)-N,N'-ethylenediaminedisuccinic acid.</title>
        <authorList>
            <person name="Stegmann E."/>
            <person name="Albersmeier A."/>
            <person name="Spohn M."/>
            <person name="Gert H."/>
            <person name="Weber T."/>
            <person name="Wohlleben W."/>
            <person name="Kalinowski J."/>
            <person name="Ruckert C."/>
        </authorList>
    </citation>
    <scope>NUCLEOTIDE SEQUENCE [LARGE SCALE GENOMIC DNA]</scope>
    <source>
        <strain evidence="4">MG417-CF17 (DSM 44213)</strain>
    </source>
</reference>
<name>A0A075UN72_9PSEU</name>
<dbReference type="KEGG" id="aja:AJAP_05520"/>
<dbReference type="Gene3D" id="3.40.50.720">
    <property type="entry name" value="NAD(P)-binding Rossmann-like Domain"/>
    <property type="match status" value="1"/>
</dbReference>
<dbReference type="InterPro" id="IPR002347">
    <property type="entry name" value="SDR_fam"/>
</dbReference>
<dbReference type="eggNOG" id="COG1028">
    <property type="taxonomic scope" value="Bacteria"/>
</dbReference>
<dbReference type="Pfam" id="PF13561">
    <property type="entry name" value="adh_short_C2"/>
    <property type="match status" value="1"/>
</dbReference>
<evidence type="ECO:0000313" key="4">
    <source>
        <dbReference type="Proteomes" id="UP000028492"/>
    </source>
</evidence>
<dbReference type="EMBL" id="CP008953">
    <property type="protein sequence ID" value="AIG74024.1"/>
    <property type="molecule type" value="Genomic_DNA"/>
</dbReference>
<gene>
    <name evidence="3" type="ORF">AJAP_05520</name>
</gene>
<evidence type="ECO:0000256" key="2">
    <source>
        <dbReference type="ARBA" id="ARBA00023002"/>
    </source>
</evidence>
<dbReference type="PRINTS" id="PR00081">
    <property type="entry name" value="GDHRDH"/>
</dbReference>
<dbReference type="AlphaFoldDB" id="A0A075UN72"/>
<dbReference type="PANTHER" id="PTHR43669:SF3">
    <property type="entry name" value="ALCOHOL DEHYDROGENASE, PUTATIVE (AFU_ORTHOLOGUE AFUA_3G03445)-RELATED"/>
    <property type="match status" value="1"/>
</dbReference>